<protein>
    <recommendedName>
        <fullName evidence="4">Type-4 uracil-DNA glycosylase</fullName>
        <ecNumber evidence="3">3.2.2.27</ecNumber>
    </recommendedName>
</protein>
<keyword evidence="14" id="KW-1185">Reference proteome</keyword>
<keyword evidence="7" id="KW-0227">DNA damage</keyword>
<dbReference type="InterPro" id="IPR036895">
    <property type="entry name" value="Uracil-DNA_glycosylase-like_sf"/>
</dbReference>
<name>A0A7L9RSK7_9PROT</name>
<evidence type="ECO:0000313" key="13">
    <source>
        <dbReference type="EMBL" id="QOL19529.1"/>
    </source>
</evidence>
<gene>
    <name evidence="13" type="ORF">CPBP_00291</name>
</gene>
<keyword evidence="5" id="KW-0004">4Fe-4S</keyword>
<dbReference type="InterPro" id="IPR051536">
    <property type="entry name" value="UDG_Type-4/5"/>
</dbReference>
<evidence type="ECO:0000256" key="9">
    <source>
        <dbReference type="ARBA" id="ARBA00023004"/>
    </source>
</evidence>
<evidence type="ECO:0000256" key="11">
    <source>
        <dbReference type="ARBA" id="ARBA00023204"/>
    </source>
</evidence>
<dbReference type="AlphaFoldDB" id="A0A7L9RSK7"/>
<dbReference type="GO" id="GO:0046872">
    <property type="term" value="F:metal ion binding"/>
    <property type="evidence" value="ECO:0007669"/>
    <property type="project" value="UniProtKB-KW"/>
</dbReference>
<evidence type="ECO:0000256" key="2">
    <source>
        <dbReference type="ARBA" id="ARBA00006521"/>
    </source>
</evidence>
<dbReference type="SMART" id="SM00987">
    <property type="entry name" value="UreE_C"/>
    <property type="match status" value="1"/>
</dbReference>
<dbReference type="Pfam" id="PF03167">
    <property type="entry name" value="UDG"/>
    <property type="match status" value="1"/>
</dbReference>
<organism evidence="13 14">
    <name type="scientific">Candidatus Bodocaedibacter vickermanii</name>
    <dbReference type="NCBI Taxonomy" id="2741701"/>
    <lineage>
        <taxon>Bacteria</taxon>
        <taxon>Pseudomonadati</taxon>
        <taxon>Pseudomonadota</taxon>
        <taxon>Alphaproteobacteria</taxon>
        <taxon>Holosporales</taxon>
        <taxon>Candidatus Paracaedibacteraceae</taxon>
        <taxon>Candidatus Bodocaedibacter</taxon>
    </lineage>
</organism>
<dbReference type="GO" id="GO:0051539">
    <property type="term" value="F:4 iron, 4 sulfur cluster binding"/>
    <property type="evidence" value="ECO:0007669"/>
    <property type="project" value="UniProtKB-KW"/>
</dbReference>
<comment type="catalytic activity">
    <reaction evidence="1">
        <text>Hydrolyzes single-stranded DNA or mismatched double-stranded DNA and polynucleotides, releasing free uracil.</text>
        <dbReference type="EC" id="3.2.2.27"/>
    </reaction>
</comment>
<keyword evidence="9" id="KW-0408">Iron</keyword>
<dbReference type="NCBIfam" id="TIGR00758">
    <property type="entry name" value="UDG_fam4"/>
    <property type="match status" value="1"/>
</dbReference>
<evidence type="ECO:0000256" key="5">
    <source>
        <dbReference type="ARBA" id="ARBA00022485"/>
    </source>
</evidence>
<evidence type="ECO:0000256" key="1">
    <source>
        <dbReference type="ARBA" id="ARBA00001400"/>
    </source>
</evidence>
<keyword evidence="11" id="KW-0234">DNA repair</keyword>
<evidence type="ECO:0000259" key="12">
    <source>
        <dbReference type="SMART" id="SM00986"/>
    </source>
</evidence>
<dbReference type="Proteomes" id="UP000594001">
    <property type="component" value="Chromosome"/>
</dbReference>
<proteinExistence type="inferred from homology"/>
<dbReference type="PANTHER" id="PTHR33693">
    <property type="entry name" value="TYPE-5 URACIL-DNA GLYCOSYLASE"/>
    <property type="match status" value="1"/>
</dbReference>
<dbReference type="GO" id="GO:0004844">
    <property type="term" value="F:uracil DNA N-glycosylase activity"/>
    <property type="evidence" value="ECO:0007669"/>
    <property type="project" value="UniProtKB-EC"/>
</dbReference>
<evidence type="ECO:0000256" key="7">
    <source>
        <dbReference type="ARBA" id="ARBA00022763"/>
    </source>
</evidence>
<accession>A0A7L9RSK7</accession>
<evidence type="ECO:0000256" key="8">
    <source>
        <dbReference type="ARBA" id="ARBA00022801"/>
    </source>
</evidence>
<sequence length="266" mass="29742">MKTNSDLKSLLETLQFLYDSGEVDVLDASPVNRLNAIKESKPAPVAPSVEELQDIKLLEKVSKTEARRKAEELAYNANTLDELYKALLSFEGCSLKTTAINTVFSDGVSTSDVMFVGEAPGADEDRLGKPFVGQSGQLLDKFLAAAGFSRSKNVYITNTIPWRPPGNRQPTPEENYICMPFLERHIELVQPKMIVMLGSTALKTLHNPKEGIVTLRGKWMPYTTSHKGFTVDTLPIFHPAFLLRSPSQKRLFWRDILSVRLRSETV</sequence>
<dbReference type="PANTHER" id="PTHR33693:SF1">
    <property type="entry name" value="TYPE-4 URACIL-DNA GLYCOSYLASE"/>
    <property type="match status" value="1"/>
</dbReference>
<dbReference type="SUPFAM" id="SSF52141">
    <property type="entry name" value="Uracil-DNA glycosylase-like"/>
    <property type="match status" value="1"/>
</dbReference>
<feature type="domain" description="Uracil-DNA glycosylase-like" evidence="12">
    <location>
        <begin position="104"/>
        <end position="257"/>
    </location>
</feature>
<dbReference type="KEGG" id="pbal:CPBP_00291"/>
<dbReference type="EMBL" id="CP054719">
    <property type="protein sequence ID" value="QOL19529.1"/>
    <property type="molecule type" value="Genomic_DNA"/>
</dbReference>
<evidence type="ECO:0000256" key="4">
    <source>
        <dbReference type="ARBA" id="ARBA00019403"/>
    </source>
</evidence>
<evidence type="ECO:0000256" key="3">
    <source>
        <dbReference type="ARBA" id="ARBA00012030"/>
    </source>
</evidence>
<keyword evidence="8" id="KW-0378">Hydrolase</keyword>
<dbReference type="RefSeq" id="WP_350332281.1">
    <property type="nucleotide sequence ID" value="NZ_CP054719.1"/>
</dbReference>
<dbReference type="EC" id="3.2.2.27" evidence="3"/>
<dbReference type="InterPro" id="IPR005122">
    <property type="entry name" value="Uracil-DNA_glycosylase-like"/>
</dbReference>
<dbReference type="GO" id="GO:0006281">
    <property type="term" value="P:DNA repair"/>
    <property type="evidence" value="ECO:0007669"/>
    <property type="project" value="UniProtKB-KW"/>
</dbReference>
<keyword evidence="10" id="KW-0411">Iron-sulfur</keyword>
<dbReference type="Gene3D" id="3.40.470.10">
    <property type="entry name" value="Uracil-DNA glycosylase-like domain"/>
    <property type="match status" value="1"/>
</dbReference>
<reference evidence="13 14" key="1">
    <citation type="submission" date="2020-06" db="EMBL/GenBank/DDBJ databases">
        <title>The endosymbiont of the kinetoplastid Bodo saltans is a Paracaedibacter-like alpha-proteobacterium possessing a putative toxin-antitoxin system.</title>
        <authorList>
            <person name="Midha S."/>
            <person name="Rigden D.J."/>
            <person name="Siozios S."/>
            <person name="Hurst G.D.D."/>
            <person name="Jackson A.P."/>
        </authorList>
    </citation>
    <scope>NUCLEOTIDE SEQUENCE [LARGE SCALE GENOMIC DNA]</scope>
    <source>
        <strain evidence="13">Lake Konstanz</strain>
    </source>
</reference>
<dbReference type="CDD" id="cd10030">
    <property type="entry name" value="UDG-F4_TTUDGA_SPO1dp_like"/>
    <property type="match status" value="1"/>
</dbReference>
<comment type="similarity">
    <text evidence="2">Belongs to the uracil-DNA glycosylase (UDG) superfamily. Type 4 (UDGa) family.</text>
</comment>
<dbReference type="SMART" id="SM00986">
    <property type="entry name" value="UDG"/>
    <property type="match status" value="1"/>
</dbReference>
<evidence type="ECO:0000256" key="6">
    <source>
        <dbReference type="ARBA" id="ARBA00022723"/>
    </source>
</evidence>
<dbReference type="InterPro" id="IPR005273">
    <property type="entry name" value="Ura-DNA_glyco_family4"/>
</dbReference>
<keyword evidence="6" id="KW-0479">Metal-binding</keyword>
<evidence type="ECO:0000313" key="14">
    <source>
        <dbReference type="Proteomes" id="UP000594001"/>
    </source>
</evidence>
<evidence type="ECO:0000256" key="10">
    <source>
        <dbReference type="ARBA" id="ARBA00023014"/>
    </source>
</evidence>